<evidence type="ECO:0000313" key="2">
    <source>
        <dbReference type="EMBL" id="SDP81679.1"/>
    </source>
</evidence>
<keyword evidence="3" id="KW-1185">Reference proteome</keyword>
<proteinExistence type="predicted"/>
<dbReference type="RefSeq" id="WP_089654999.1">
    <property type="nucleotide sequence ID" value="NZ_FNIZ01000043.1"/>
</dbReference>
<sequence>MWSRGKAGDNLKRLPIANILVFLVLGIFIYLKANPPLSANGISFYQDNETKRVVEIVNSGFADIKLKNVLVNGNKAENVELGASRTNHMVAGGGLDEDRYITFHKINELEVQPELPLEELRGLYEKDDRQIIKHYGLAVIGNEVPEKINIKYTYLYIPYSLEVNVTE</sequence>
<evidence type="ECO:0000256" key="1">
    <source>
        <dbReference type="SAM" id="Phobius"/>
    </source>
</evidence>
<dbReference type="Proteomes" id="UP000198860">
    <property type="component" value="Unassembled WGS sequence"/>
</dbReference>
<gene>
    <name evidence="2" type="ORF">SAMN05421677_1433</name>
</gene>
<name>A0A1H0VSW1_HALAD</name>
<keyword evidence="1" id="KW-1133">Transmembrane helix</keyword>
<organism evidence="2 3">
    <name type="scientific">Halobacillus aidingensis</name>
    <dbReference type="NCBI Taxonomy" id="240303"/>
    <lineage>
        <taxon>Bacteria</taxon>
        <taxon>Bacillati</taxon>
        <taxon>Bacillota</taxon>
        <taxon>Bacilli</taxon>
        <taxon>Bacillales</taxon>
        <taxon>Bacillaceae</taxon>
        <taxon>Halobacillus</taxon>
    </lineage>
</organism>
<protein>
    <submittedName>
        <fullName evidence="2">Uncharacterized protein</fullName>
    </submittedName>
</protein>
<feature type="transmembrane region" description="Helical" evidence="1">
    <location>
        <begin position="12"/>
        <end position="31"/>
    </location>
</feature>
<reference evidence="3" key="1">
    <citation type="submission" date="2016-10" db="EMBL/GenBank/DDBJ databases">
        <authorList>
            <person name="Varghese N."/>
            <person name="Submissions S."/>
        </authorList>
    </citation>
    <scope>NUCLEOTIDE SEQUENCE [LARGE SCALE GENOMIC DNA]</scope>
    <source>
        <strain evidence="3">CGMCC 1.3703</strain>
    </source>
</reference>
<keyword evidence="1" id="KW-0472">Membrane</keyword>
<keyword evidence="1" id="KW-0812">Transmembrane</keyword>
<dbReference type="AlphaFoldDB" id="A0A1H0VSW1"/>
<accession>A0A1H0VSW1</accession>
<dbReference type="EMBL" id="FNIZ01000043">
    <property type="protein sequence ID" value="SDP81679.1"/>
    <property type="molecule type" value="Genomic_DNA"/>
</dbReference>
<dbReference type="STRING" id="240303.SAMN05421677_1433"/>
<evidence type="ECO:0000313" key="3">
    <source>
        <dbReference type="Proteomes" id="UP000198860"/>
    </source>
</evidence>
<dbReference type="OrthoDB" id="2879349at2"/>